<evidence type="ECO:0000313" key="2">
    <source>
        <dbReference type="EMBL" id="RLM75160.1"/>
    </source>
</evidence>
<dbReference type="AlphaFoldDB" id="A0A3L6QAD8"/>
<evidence type="ECO:0000256" key="1">
    <source>
        <dbReference type="SAM" id="MobiDB-lite"/>
    </source>
</evidence>
<dbReference type="EMBL" id="PQIB02000013">
    <property type="protein sequence ID" value="RLM75160.1"/>
    <property type="molecule type" value="Genomic_DNA"/>
</dbReference>
<organism evidence="2 3">
    <name type="scientific">Panicum miliaceum</name>
    <name type="common">Proso millet</name>
    <name type="synonym">Broomcorn millet</name>
    <dbReference type="NCBI Taxonomy" id="4540"/>
    <lineage>
        <taxon>Eukaryota</taxon>
        <taxon>Viridiplantae</taxon>
        <taxon>Streptophyta</taxon>
        <taxon>Embryophyta</taxon>
        <taxon>Tracheophyta</taxon>
        <taxon>Spermatophyta</taxon>
        <taxon>Magnoliopsida</taxon>
        <taxon>Liliopsida</taxon>
        <taxon>Poales</taxon>
        <taxon>Poaceae</taxon>
        <taxon>PACMAD clade</taxon>
        <taxon>Panicoideae</taxon>
        <taxon>Panicodae</taxon>
        <taxon>Paniceae</taxon>
        <taxon>Panicinae</taxon>
        <taxon>Panicum</taxon>
        <taxon>Panicum sect. Panicum</taxon>
    </lineage>
</organism>
<sequence>MYVFLHSTEDLLEEQLPVCCLPLCLGARAAVKAPIRMHGGKSGPRAASSGGDAPIRAHGRPRRAGGGVPRGREPGAEVRLLLLEAAVLEVLRVAERVVVEAAGAEDGGAAEPVPAPRQAEVLPQPAPQRGGAEAAPAGGHRPARAVVVRVRVLLPVLAALLHRRQPPRRAKRPHRSSFSLPSARWGERASATSLARCVRSWLIGWLVVLGR</sequence>
<evidence type="ECO:0000313" key="3">
    <source>
        <dbReference type="Proteomes" id="UP000275267"/>
    </source>
</evidence>
<feature type="compositionally biased region" description="Low complexity" evidence="1">
    <location>
        <begin position="127"/>
        <end position="140"/>
    </location>
</feature>
<keyword evidence="3" id="KW-1185">Reference proteome</keyword>
<comment type="caution">
    <text evidence="2">The sequence shown here is derived from an EMBL/GenBank/DDBJ whole genome shotgun (WGS) entry which is preliminary data.</text>
</comment>
<accession>A0A3L6QAD8</accession>
<gene>
    <name evidence="2" type="ORF">C2845_PM15G17450</name>
</gene>
<proteinExistence type="predicted"/>
<feature type="region of interest" description="Disordered" evidence="1">
    <location>
        <begin position="38"/>
        <end position="71"/>
    </location>
</feature>
<name>A0A3L6QAD8_PANMI</name>
<protein>
    <submittedName>
        <fullName evidence="2">Uncharacterized protein</fullName>
    </submittedName>
</protein>
<feature type="region of interest" description="Disordered" evidence="1">
    <location>
        <begin position="121"/>
        <end position="140"/>
    </location>
</feature>
<dbReference type="Proteomes" id="UP000275267">
    <property type="component" value="Unassembled WGS sequence"/>
</dbReference>
<reference evidence="3" key="1">
    <citation type="journal article" date="2019" name="Nat. Commun.">
        <title>The genome of broomcorn millet.</title>
        <authorList>
            <person name="Zou C."/>
            <person name="Miki D."/>
            <person name="Li D."/>
            <person name="Tang Q."/>
            <person name="Xiao L."/>
            <person name="Rajput S."/>
            <person name="Deng P."/>
            <person name="Jia W."/>
            <person name="Huang R."/>
            <person name="Zhang M."/>
            <person name="Sun Y."/>
            <person name="Hu J."/>
            <person name="Fu X."/>
            <person name="Schnable P.S."/>
            <person name="Li F."/>
            <person name="Zhang H."/>
            <person name="Feng B."/>
            <person name="Zhu X."/>
            <person name="Liu R."/>
            <person name="Schnable J.C."/>
            <person name="Zhu J.-K."/>
            <person name="Zhang H."/>
        </authorList>
    </citation>
    <scope>NUCLEOTIDE SEQUENCE [LARGE SCALE GENOMIC DNA]</scope>
</reference>